<dbReference type="OrthoDB" id="10271013at2759"/>
<evidence type="ECO:0000313" key="2">
    <source>
        <dbReference type="Proteomes" id="UP000717996"/>
    </source>
</evidence>
<reference evidence="1" key="1">
    <citation type="journal article" date="2020" name="Microb. Genom.">
        <title>Genetic diversity of clinical and environmental Mucorales isolates obtained from an investigation of mucormycosis cases among solid organ transplant recipients.</title>
        <authorList>
            <person name="Nguyen M.H."/>
            <person name="Kaul D."/>
            <person name="Muto C."/>
            <person name="Cheng S.J."/>
            <person name="Richter R.A."/>
            <person name="Bruno V.M."/>
            <person name="Liu G."/>
            <person name="Beyhan S."/>
            <person name="Sundermann A.J."/>
            <person name="Mounaud S."/>
            <person name="Pasculle A.W."/>
            <person name="Nierman W.C."/>
            <person name="Driscoll E."/>
            <person name="Cumbie R."/>
            <person name="Clancy C.J."/>
            <person name="Dupont C.L."/>
        </authorList>
    </citation>
    <scope>NUCLEOTIDE SEQUENCE</scope>
    <source>
        <strain evidence="1">GL16</strain>
    </source>
</reference>
<comment type="caution">
    <text evidence="1">The sequence shown here is derived from an EMBL/GenBank/DDBJ whole genome shotgun (WGS) entry which is preliminary data.</text>
</comment>
<organism evidence="1 2">
    <name type="scientific">Rhizopus oryzae</name>
    <name type="common">Mucormycosis agent</name>
    <name type="synonym">Rhizopus arrhizus var. delemar</name>
    <dbReference type="NCBI Taxonomy" id="64495"/>
    <lineage>
        <taxon>Eukaryota</taxon>
        <taxon>Fungi</taxon>
        <taxon>Fungi incertae sedis</taxon>
        <taxon>Mucoromycota</taxon>
        <taxon>Mucoromycotina</taxon>
        <taxon>Mucoromycetes</taxon>
        <taxon>Mucorales</taxon>
        <taxon>Mucorineae</taxon>
        <taxon>Rhizopodaceae</taxon>
        <taxon>Rhizopus</taxon>
    </lineage>
</organism>
<gene>
    <name evidence="1" type="ORF">G6F51_007721</name>
</gene>
<dbReference type="Proteomes" id="UP000717996">
    <property type="component" value="Unassembled WGS sequence"/>
</dbReference>
<sequence length="82" mass="9552">MQSQSQECRIQGQEAATHILMERVLTYICPPVKYAVVRYLYEQGWIGKSLLNEIVASRRSQFTESLYIEYDDEMTTVNLSEV</sequence>
<protein>
    <submittedName>
        <fullName evidence="1">Uncharacterized protein</fullName>
    </submittedName>
</protein>
<proteinExistence type="predicted"/>
<name>A0A9P6Y8N6_RHIOR</name>
<dbReference type="EMBL" id="JAANIT010001187">
    <property type="protein sequence ID" value="KAG1541715.1"/>
    <property type="molecule type" value="Genomic_DNA"/>
</dbReference>
<accession>A0A9P6Y8N6</accession>
<dbReference type="AlphaFoldDB" id="A0A9P6Y8N6"/>
<evidence type="ECO:0000313" key="1">
    <source>
        <dbReference type="EMBL" id="KAG1541715.1"/>
    </source>
</evidence>